<dbReference type="Proteomes" id="UP000780875">
    <property type="component" value="Unassembled WGS sequence"/>
</dbReference>
<evidence type="ECO:0000259" key="7">
    <source>
        <dbReference type="Pfam" id="PF00460"/>
    </source>
</evidence>
<dbReference type="InterPro" id="IPR010930">
    <property type="entry name" value="Flg_bb/hook_C_dom"/>
</dbReference>
<evidence type="ECO:0000256" key="3">
    <source>
        <dbReference type="ARBA" id="ARBA00009677"/>
    </source>
</evidence>
<keyword evidence="10" id="KW-0966">Cell projection</keyword>
<keyword evidence="10" id="KW-0282">Flagellum</keyword>
<keyword evidence="6" id="KW-0975">Bacterial flagellum</keyword>
<dbReference type="PANTHER" id="PTHR30033">
    <property type="entry name" value="FLAGELLAR HOOK-ASSOCIATED PROTEIN 1"/>
    <property type="match status" value="1"/>
</dbReference>
<gene>
    <name evidence="10" type="primary">flgK</name>
    <name evidence="10" type="ORF">K8U61_06485</name>
</gene>
<feature type="domain" description="Flagellar basal body rod protein N-terminal" evidence="7">
    <location>
        <begin position="7"/>
        <end position="36"/>
    </location>
</feature>
<dbReference type="SUPFAM" id="SSF64518">
    <property type="entry name" value="Phase 1 flagellin"/>
    <property type="match status" value="1"/>
</dbReference>
<evidence type="ECO:0000256" key="6">
    <source>
        <dbReference type="ARBA" id="ARBA00023143"/>
    </source>
</evidence>
<dbReference type="InterPro" id="IPR001444">
    <property type="entry name" value="Flag_bb_rod_N"/>
</dbReference>
<dbReference type="EMBL" id="JAIQZJ010000002">
    <property type="protein sequence ID" value="MBZ5737800.1"/>
    <property type="molecule type" value="Genomic_DNA"/>
</dbReference>
<evidence type="ECO:0000259" key="8">
    <source>
        <dbReference type="Pfam" id="PF06429"/>
    </source>
</evidence>
<keyword evidence="5" id="KW-0964">Secreted</keyword>
<reference evidence="10 11" key="1">
    <citation type="submission" date="2021-09" db="EMBL/GenBank/DDBJ databases">
        <title>Whole genome sequence of Nocardioides sp. GBK3QG-3.</title>
        <authorList>
            <person name="Tuo L."/>
        </authorList>
    </citation>
    <scope>NUCLEOTIDE SEQUENCE [LARGE SCALE GENOMIC DNA]</scope>
    <source>
        <strain evidence="10 11">GBK3QG-3</strain>
    </source>
</reference>
<comment type="similarity">
    <text evidence="3">Belongs to the flagella basal body rod proteins family.</text>
</comment>
<evidence type="ECO:0000256" key="2">
    <source>
        <dbReference type="ARBA" id="ARBA00004613"/>
    </source>
</evidence>
<evidence type="ECO:0000256" key="5">
    <source>
        <dbReference type="ARBA" id="ARBA00022525"/>
    </source>
</evidence>
<dbReference type="PANTHER" id="PTHR30033:SF1">
    <property type="entry name" value="FLAGELLAR HOOK-ASSOCIATED PROTEIN 1"/>
    <property type="match status" value="1"/>
</dbReference>
<proteinExistence type="inferred from homology"/>
<evidence type="ECO:0000256" key="1">
    <source>
        <dbReference type="ARBA" id="ARBA00004365"/>
    </source>
</evidence>
<comment type="subcellular location">
    <subcellularLocation>
        <location evidence="1">Bacterial flagellum</location>
    </subcellularLocation>
    <subcellularLocation>
        <location evidence="2">Secreted</location>
    </subcellularLocation>
</comment>
<dbReference type="RefSeq" id="WP_224122174.1">
    <property type="nucleotide sequence ID" value="NZ_JAIQZJ010000002.1"/>
</dbReference>
<name>A0ABS7U9Y9_9ACTN</name>
<evidence type="ECO:0000313" key="10">
    <source>
        <dbReference type="EMBL" id="MBZ5737800.1"/>
    </source>
</evidence>
<dbReference type="Pfam" id="PF22638">
    <property type="entry name" value="FlgK_D1"/>
    <property type="match status" value="1"/>
</dbReference>
<accession>A0ABS7U9Y9</accession>
<sequence>MTGFSSINTALTALRYQQGVIDVASTNVANASTEGYVRRRLIGQTIETANTSALWSRSSSLGSGVTSSGVQRINDPLLDARMRREHGTQGYLDLKSAAMSRLETGIAEPSSSGLAAALNNFKSALQDLVNSPGSDAARSQVLSTASIAADAFNLQSSNFAAEAQDQRARVSANVLEINDVANQLASTNKTLAAATANGSDTSTLMDTRDALALRLSELSGATAKIRDDGGMDITVNGVSLVSGGKASKIEIASGIEADGTASDPAAEITFSVVAPDGTSTDVDGALGGEIGAGVELIDKVIPDYVSGLNQIAADFADAINAVQTTGYDIDGNIGSDFFSYDPDDAAASLKVVLTKTSEIAASSESGGVLDAANADAMSDAITVGDAYQRLVNNFGSSVNTVKQLAENQQVMTTQVDNAREQLTGVSQDEETVNMVMAQKSYQAAARVMTTVDEMLDTLINRTGKVGL</sequence>
<dbReference type="NCBIfam" id="TIGR02492">
    <property type="entry name" value="flgK_ends"/>
    <property type="match status" value="1"/>
</dbReference>
<feature type="domain" description="Flagellar basal-body/hook protein C-terminal" evidence="8">
    <location>
        <begin position="424"/>
        <end position="460"/>
    </location>
</feature>
<feature type="domain" description="Flagellar hook-associated protein FlgK helical" evidence="9">
    <location>
        <begin position="99"/>
        <end position="338"/>
    </location>
</feature>
<comment type="caution">
    <text evidence="10">The sequence shown here is derived from an EMBL/GenBank/DDBJ whole genome shotgun (WGS) entry which is preliminary data.</text>
</comment>
<keyword evidence="11" id="KW-1185">Reference proteome</keyword>
<evidence type="ECO:0000313" key="11">
    <source>
        <dbReference type="Proteomes" id="UP000780875"/>
    </source>
</evidence>
<dbReference type="InterPro" id="IPR053927">
    <property type="entry name" value="FlgK_helical"/>
</dbReference>
<dbReference type="InterPro" id="IPR002371">
    <property type="entry name" value="FlgK"/>
</dbReference>
<keyword evidence="10" id="KW-0969">Cilium</keyword>
<organism evidence="10 11">
    <name type="scientific">Nocardioides mangrovi</name>
    <dbReference type="NCBI Taxonomy" id="2874580"/>
    <lineage>
        <taxon>Bacteria</taxon>
        <taxon>Bacillati</taxon>
        <taxon>Actinomycetota</taxon>
        <taxon>Actinomycetes</taxon>
        <taxon>Propionibacteriales</taxon>
        <taxon>Nocardioidaceae</taxon>
        <taxon>Nocardioides</taxon>
    </lineage>
</organism>
<dbReference type="Pfam" id="PF00460">
    <property type="entry name" value="Flg_bb_rod"/>
    <property type="match status" value="1"/>
</dbReference>
<evidence type="ECO:0000259" key="9">
    <source>
        <dbReference type="Pfam" id="PF22638"/>
    </source>
</evidence>
<dbReference type="Pfam" id="PF06429">
    <property type="entry name" value="Flg_bbr_C"/>
    <property type="match status" value="1"/>
</dbReference>
<evidence type="ECO:0000256" key="4">
    <source>
        <dbReference type="ARBA" id="ARBA00016244"/>
    </source>
</evidence>
<protein>
    <recommendedName>
        <fullName evidence="4">Flagellar hook-associated protein 1</fullName>
    </recommendedName>
</protein>